<organism evidence="2 3">
    <name type="scientific">Podospora didyma</name>
    <dbReference type="NCBI Taxonomy" id="330526"/>
    <lineage>
        <taxon>Eukaryota</taxon>
        <taxon>Fungi</taxon>
        <taxon>Dikarya</taxon>
        <taxon>Ascomycota</taxon>
        <taxon>Pezizomycotina</taxon>
        <taxon>Sordariomycetes</taxon>
        <taxon>Sordariomycetidae</taxon>
        <taxon>Sordariales</taxon>
        <taxon>Podosporaceae</taxon>
        <taxon>Podospora</taxon>
    </lineage>
</organism>
<feature type="chain" id="PRO_5041949104" description="Ecp2 effector protein domain-containing protein" evidence="1">
    <location>
        <begin position="18"/>
        <end position="197"/>
    </location>
</feature>
<evidence type="ECO:0000256" key="1">
    <source>
        <dbReference type="SAM" id="SignalP"/>
    </source>
</evidence>
<dbReference type="EMBL" id="JAULSW010000010">
    <property type="protein sequence ID" value="KAK3368435.1"/>
    <property type="molecule type" value="Genomic_DNA"/>
</dbReference>
<dbReference type="Proteomes" id="UP001285441">
    <property type="component" value="Unassembled WGS sequence"/>
</dbReference>
<keyword evidence="1" id="KW-0732">Signal</keyword>
<evidence type="ECO:0000313" key="2">
    <source>
        <dbReference type="EMBL" id="KAK3368435.1"/>
    </source>
</evidence>
<reference evidence="2" key="2">
    <citation type="submission" date="2023-06" db="EMBL/GenBank/DDBJ databases">
        <authorList>
            <consortium name="Lawrence Berkeley National Laboratory"/>
            <person name="Haridas S."/>
            <person name="Hensen N."/>
            <person name="Bonometti L."/>
            <person name="Westerberg I."/>
            <person name="Brannstrom I.O."/>
            <person name="Guillou S."/>
            <person name="Cros-Aarteil S."/>
            <person name="Calhoun S."/>
            <person name="Kuo A."/>
            <person name="Mondo S."/>
            <person name="Pangilinan J."/>
            <person name="Riley R."/>
            <person name="LaButti K."/>
            <person name="Andreopoulos B."/>
            <person name="Lipzen A."/>
            <person name="Chen C."/>
            <person name="Yanf M."/>
            <person name="Daum C."/>
            <person name="Ng V."/>
            <person name="Clum A."/>
            <person name="Steindorff A."/>
            <person name="Ohm R."/>
            <person name="Martin F."/>
            <person name="Silar P."/>
            <person name="Natvig D."/>
            <person name="Lalanne C."/>
            <person name="Gautier V."/>
            <person name="Ament-velasquez S.L."/>
            <person name="Kruys A."/>
            <person name="Hutchinson M.I."/>
            <person name="Powell A.J."/>
            <person name="Barry K."/>
            <person name="Miller A.N."/>
            <person name="Grigoriev I.V."/>
            <person name="Debuchy R."/>
            <person name="Gladieux P."/>
            <person name="Thoren M.H."/>
            <person name="Johannesson H."/>
        </authorList>
    </citation>
    <scope>NUCLEOTIDE SEQUENCE</scope>
    <source>
        <strain evidence="2">CBS 232.78</strain>
    </source>
</reference>
<evidence type="ECO:0008006" key="4">
    <source>
        <dbReference type="Google" id="ProtNLM"/>
    </source>
</evidence>
<proteinExistence type="predicted"/>
<accession>A0AAE0K2W6</accession>
<comment type="caution">
    <text evidence="2">The sequence shown here is derived from an EMBL/GenBank/DDBJ whole genome shotgun (WGS) entry which is preliminary data.</text>
</comment>
<sequence>MTSHLLLFLLSALQALGQTPGPIWPNCTAVSHGHWGYEFLWLSYKPIMPGREDARDAVLWIDAVNLADGLRIMCYLFSDNTTSPSPHVVLTNGNREGCGTYLADRWEELSYDTPHAESPAAVAFDAVTRRLSIEQTWKCWKDEAARLAGYHGIAEAVVDMDCWEGREGEREQCQPKSIGGDAGVYLFGEAMAVPEEE</sequence>
<feature type="signal peptide" evidence="1">
    <location>
        <begin position="1"/>
        <end position="17"/>
    </location>
</feature>
<protein>
    <recommendedName>
        <fullName evidence="4">Ecp2 effector protein domain-containing protein</fullName>
    </recommendedName>
</protein>
<dbReference type="AlphaFoldDB" id="A0AAE0K2W6"/>
<reference evidence="2" key="1">
    <citation type="journal article" date="2023" name="Mol. Phylogenet. Evol.">
        <title>Genome-scale phylogeny and comparative genomics of the fungal order Sordariales.</title>
        <authorList>
            <person name="Hensen N."/>
            <person name="Bonometti L."/>
            <person name="Westerberg I."/>
            <person name="Brannstrom I.O."/>
            <person name="Guillou S."/>
            <person name="Cros-Aarteil S."/>
            <person name="Calhoun S."/>
            <person name="Haridas S."/>
            <person name="Kuo A."/>
            <person name="Mondo S."/>
            <person name="Pangilinan J."/>
            <person name="Riley R."/>
            <person name="LaButti K."/>
            <person name="Andreopoulos B."/>
            <person name="Lipzen A."/>
            <person name="Chen C."/>
            <person name="Yan M."/>
            <person name="Daum C."/>
            <person name="Ng V."/>
            <person name="Clum A."/>
            <person name="Steindorff A."/>
            <person name="Ohm R.A."/>
            <person name="Martin F."/>
            <person name="Silar P."/>
            <person name="Natvig D.O."/>
            <person name="Lalanne C."/>
            <person name="Gautier V."/>
            <person name="Ament-Velasquez S.L."/>
            <person name="Kruys A."/>
            <person name="Hutchinson M.I."/>
            <person name="Powell A.J."/>
            <person name="Barry K."/>
            <person name="Miller A.N."/>
            <person name="Grigoriev I.V."/>
            <person name="Debuchy R."/>
            <person name="Gladieux P."/>
            <person name="Hiltunen Thoren M."/>
            <person name="Johannesson H."/>
        </authorList>
    </citation>
    <scope>NUCLEOTIDE SEQUENCE</scope>
    <source>
        <strain evidence="2">CBS 232.78</strain>
    </source>
</reference>
<keyword evidence="3" id="KW-1185">Reference proteome</keyword>
<name>A0AAE0K2W6_9PEZI</name>
<evidence type="ECO:0000313" key="3">
    <source>
        <dbReference type="Proteomes" id="UP001285441"/>
    </source>
</evidence>
<gene>
    <name evidence="2" type="ORF">B0H63DRAFT_455217</name>
</gene>